<dbReference type="GeneID" id="37637636"/>
<dbReference type="EMBL" id="CP024047">
    <property type="protein sequence ID" value="AXR77166.1"/>
    <property type="molecule type" value="Genomic_DNA"/>
</dbReference>
<dbReference type="KEGG" id="nan:AArc1_0824"/>
<dbReference type="Proteomes" id="UP000258707">
    <property type="component" value="Chromosome"/>
</dbReference>
<protein>
    <submittedName>
        <fullName evidence="2">Uncharacterized protein</fullName>
    </submittedName>
</protein>
<sequence>MKRRYAIVGAVVALAVVGVGTAILVTPSAETASSPATSDELEGSFTVSERITVDGTRFVERTTVVDERAGTQRQQISFENGSTDNYWDPSGNQYARLSAASERELDDSLEDTPGAVLERSAADHTAVVALDEEAGVREPIESRYPDPLIADIFANIAYADVGTIEANGTHTAESATVYEPREGWTDGPSRLRYVRHADGELHVGEADRLYYANVSLEAIDAETRLEYLLEHDERETLTMTYELERDTEGSAPDWLPENATVSDQ</sequence>
<evidence type="ECO:0000313" key="2">
    <source>
        <dbReference type="EMBL" id="AXR77166.1"/>
    </source>
</evidence>
<name>A0A346PCC1_9EURY</name>
<evidence type="ECO:0000256" key="1">
    <source>
        <dbReference type="SAM" id="MobiDB-lite"/>
    </source>
</evidence>
<feature type="region of interest" description="Disordered" evidence="1">
    <location>
        <begin position="244"/>
        <end position="264"/>
    </location>
</feature>
<evidence type="ECO:0000313" key="3">
    <source>
        <dbReference type="Proteomes" id="UP000258707"/>
    </source>
</evidence>
<proteinExistence type="predicted"/>
<dbReference type="RefSeq" id="WP_117363368.1">
    <property type="nucleotide sequence ID" value="NZ_CP024047.1"/>
</dbReference>
<reference evidence="3" key="1">
    <citation type="submission" date="2017-10" db="EMBL/GenBank/DDBJ databases">
        <title>Phenotypic and genomic properties of facultatively anaerobic sulfur-reducing natronoarchaea from hypersaline soda lakes.</title>
        <authorList>
            <person name="Sorokin D.Y."/>
            <person name="Kublanov I.V."/>
            <person name="Roman P."/>
            <person name="Sinninghe Damste J.S."/>
            <person name="Golyshin P.N."/>
            <person name="Rojo D."/>
            <person name="Ciordia S."/>
            <person name="Mena Md.C."/>
            <person name="Ferrer M."/>
            <person name="Messina E."/>
            <person name="Smedile F."/>
            <person name="La Spada G."/>
            <person name="La Cono V."/>
            <person name="Yakimov M.M."/>
        </authorList>
    </citation>
    <scope>NUCLEOTIDE SEQUENCE [LARGE SCALE GENOMIC DNA]</scope>
    <source>
        <strain evidence="3">AArc1</strain>
    </source>
</reference>
<gene>
    <name evidence="2" type="ORF">AArc1_0824</name>
</gene>
<organism evidence="2 3">
    <name type="scientific">Natrarchaeobaculum sulfurireducens</name>
    <dbReference type="NCBI Taxonomy" id="2044521"/>
    <lineage>
        <taxon>Archaea</taxon>
        <taxon>Methanobacteriati</taxon>
        <taxon>Methanobacteriota</taxon>
        <taxon>Stenosarchaea group</taxon>
        <taxon>Halobacteria</taxon>
        <taxon>Halobacteriales</taxon>
        <taxon>Natrialbaceae</taxon>
        <taxon>Natrarchaeobaculum</taxon>
    </lineage>
</organism>
<accession>A0A346PCC1</accession>
<dbReference type="AlphaFoldDB" id="A0A346PCC1"/>